<organism evidence="8 9">
    <name type="scientific">Stenotrophomonas rhizophila</name>
    <dbReference type="NCBI Taxonomy" id="216778"/>
    <lineage>
        <taxon>Bacteria</taxon>
        <taxon>Pseudomonadati</taxon>
        <taxon>Pseudomonadota</taxon>
        <taxon>Gammaproteobacteria</taxon>
        <taxon>Lysobacterales</taxon>
        <taxon>Lysobacteraceae</taxon>
        <taxon>Stenotrophomonas</taxon>
    </lineage>
</organism>
<dbReference type="GO" id="GO:0043709">
    <property type="term" value="P:cell adhesion involved in single-species biofilm formation"/>
    <property type="evidence" value="ECO:0007669"/>
    <property type="project" value="TreeGrafter"/>
</dbReference>
<proteinExistence type="predicted"/>
<name>A0AAP5AMM7_9GAMM</name>
<dbReference type="InterPro" id="IPR018488">
    <property type="entry name" value="cNMP-bd_CS"/>
</dbReference>
<evidence type="ECO:0000313" key="8">
    <source>
        <dbReference type="EMBL" id="MDQ1110295.1"/>
    </source>
</evidence>
<evidence type="ECO:0000256" key="1">
    <source>
        <dbReference type="ARBA" id="ARBA00001946"/>
    </source>
</evidence>
<evidence type="ECO:0000259" key="7">
    <source>
        <dbReference type="PROSITE" id="PS50887"/>
    </source>
</evidence>
<dbReference type="Gene3D" id="2.60.120.10">
    <property type="entry name" value="Jelly Rolls"/>
    <property type="match status" value="1"/>
</dbReference>
<dbReference type="EC" id="2.7.7.65" evidence="3"/>
<evidence type="ECO:0000259" key="6">
    <source>
        <dbReference type="PROSITE" id="PS50042"/>
    </source>
</evidence>
<dbReference type="FunFam" id="3.30.70.270:FF:000001">
    <property type="entry name" value="Diguanylate cyclase domain protein"/>
    <property type="match status" value="1"/>
</dbReference>
<comment type="catalytic activity">
    <reaction evidence="4">
        <text>2 GTP = 3',3'-c-di-GMP + 2 diphosphate</text>
        <dbReference type="Rhea" id="RHEA:24898"/>
        <dbReference type="ChEBI" id="CHEBI:33019"/>
        <dbReference type="ChEBI" id="CHEBI:37565"/>
        <dbReference type="ChEBI" id="CHEBI:58805"/>
        <dbReference type="EC" id="2.7.7.65"/>
    </reaction>
</comment>
<feature type="domain" description="Cyclic nucleotide-binding" evidence="6">
    <location>
        <begin position="46"/>
        <end position="125"/>
    </location>
</feature>
<evidence type="ECO:0000313" key="9">
    <source>
        <dbReference type="Proteomes" id="UP001226084"/>
    </source>
</evidence>
<dbReference type="InterPro" id="IPR043128">
    <property type="entry name" value="Rev_trsase/Diguanyl_cyclase"/>
</dbReference>
<evidence type="ECO:0000256" key="4">
    <source>
        <dbReference type="ARBA" id="ARBA00034247"/>
    </source>
</evidence>
<protein>
    <recommendedName>
        <fullName evidence="3">diguanylate cyclase</fullName>
        <ecNumber evidence="3">2.7.7.65</ecNumber>
    </recommendedName>
</protein>
<dbReference type="InterPro" id="IPR018490">
    <property type="entry name" value="cNMP-bd_dom_sf"/>
</dbReference>
<dbReference type="PROSITE" id="PS50042">
    <property type="entry name" value="CNMP_BINDING_3"/>
    <property type="match status" value="1"/>
</dbReference>
<dbReference type="AlphaFoldDB" id="A0AAP5AMM7"/>
<comment type="caution">
    <text evidence="8">The sequence shown here is derived from an EMBL/GenBank/DDBJ whole genome shotgun (WGS) entry which is preliminary data.</text>
</comment>
<comment type="subcellular location">
    <subcellularLocation>
        <location evidence="2">Cytoplasm</location>
    </subcellularLocation>
</comment>
<gene>
    <name evidence="8" type="ORF">QE424_003454</name>
</gene>
<dbReference type="GO" id="GO:0005737">
    <property type="term" value="C:cytoplasm"/>
    <property type="evidence" value="ECO:0007669"/>
    <property type="project" value="UniProtKB-SubCell"/>
</dbReference>
<dbReference type="SMART" id="SM00100">
    <property type="entry name" value="cNMP"/>
    <property type="match status" value="1"/>
</dbReference>
<evidence type="ECO:0000256" key="2">
    <source>
        <dbReference type="ARBA" id="ARBA00004496"/>
    </source>
</evidence>
<feature type="domain" description="GGDEF" evidence="7">
    <location>
        <begin position="210"/>
        <end position="342"/>
    </location>
</feature>
<evidence type="ECO:0000256" key="3">
    <source>
        <dbReference type="ARBA" id="ARBA00012528"/>
    </source>
</evidence>
<dbReference type="InterPro" id="IPR029787">
    <property type="entry name" value="Nucleotide_cyclase"/>
</dbReference>
<sequence length="347" mass="38657">MTGKLATNVCERASDIAQTAMAEIVHAVLSAGEFALFAEFGQHRALRTGEHLFLRNQAGSTMYVIVTGAIELDFGEDLVVKTLGQHEFFGELGLLIGDHPRSADARATTDSLVLELDHTDFQRLVDRDPGLVAYFLRRTIMRVVSNEQVLIRQLRRRNHDLETALDNLYVTTHQLTHTRELVRTDELTGLHNRRGLALYLQECRNHDNGAPQGLLLIDCDHFKQVNDEYGHQAGDRVLQSVANILRSVATEQDRACRLGGDEFCLLLRQADPDTLQHAAQFILSAVHGLMGRPGGQPHVCPVSIGVSLLEPDSDWSDWYARADNALYQAKRLGGNRLHWSRAATATP</sequence>
<reference evidence="8" key="1">
    <citation type="submission" date="2023-07" db="EMBL/GenBank/DDBJ databases">
        <title>Functional and genomic diversity of the sorghum phyllosphere microbiome.</title>
        <authorList>
            <person name="Shade A."/>
        </authorList>
    </citation>
    <scope>NUCLEOTIDE SEQUENCE</scope>
    <source>
        <strain evidence="8">SORGH_AS_0457</strain>
    </source>
</reference>
<dbReference type="PANTHER" id="PTHR45138">
    <property type="entry name" value="REGULATORY COMPONENTS OF SENSORY TRANSDUCTION SYSTEM"/>
    <property type="match status" value="1"/>
</dbReference>
<dbReference type="GO" id="GO:0052621">
    <property type="term" value="F:diguanylate cyclase activity"/>
    <property type="evidence" value="ECO:0007669"/>
    <property type="project" value="UniProtKB-EC"/>
</dbReference>
<keyword evidence="5" id="KW-0175">Coiled coil</keyword>
<dbReference type="Proteomes" id="UP001226084">
    <property type="component" value="Unassembled WGS sequence"/>
</dbReference>
<dbReference type="InterPro" id="IPR000595">
    <property type="entry name" value="cNMP-bd_dom"/>
</dbReference>
<dbReference type="RefSeq" id="WP_307107693.1">
    <property type="nucleotide sequence ID" value="NZ_JAUTAS010000001.1"/>
</dbReference>
<feature type="coiled-coil region" evidence="5">
    <location>
        <begin position="144"/>
        <end position="171"/>
    </location>
</feature>
<dbReference type="CDD" id="cd01949">
    <property type="entry name" value="GGDEF"/>
    <property type="match status" value="1"/>
</dbReference>
<accession>A0AAP5AMM7</accession>
<dbReference type="Pfam" id="PF00027">
    <property type="entry name" value="cNMP_binding"/>
    <property type="match status" value="1"/>
</dbReference>
<dbReference type="SUPFAM" id="SSF55073">
    <property type="entry name" value="Nucleotide cyclase"/>
    <property type="match status" value="1"/>
</dbReference>
<dbReference type="SUPFAM" id="SSF51206">
    <property type="entry name" value="cAMP-binding domain-like"/>
    <property type="match status" value="1"/>
</dbReference>
<dbReference type="PROSITE" id="PS50887">
    <property type="entry name" value="GGDEF"/>
    <property type="match status" value="1"/>
</dbReference>
<dbReference type="InterPro" id="IPR000160">
    <property type="entry name" value="GGDEF_dom"/>
</dbReference>
<dbReference type="CDD" id="cd00038">
    <property type="entry name" value="CAP_ED"/>
    <property type="match status" value="1"/>
</dbReference>
<dbReference type="SMART" id="SM00267">
    <property type="entry name" value="GGDEF"/>
    <property type="match status" value="1"/>
</dbReference>
<evidence type="ECO:0000256" key="5">
    <source>
        <dbReference type="SAM" id="Coils"/>
    </source>
</evidence>
<dbReference type="InterPro" id="IPR014710">
    <property type="entry name" value="RmlC-like_jellyroll"/>
</dbReference>
<dbReference type="NCBIfam" id="TIGR00254">
    <property type="entry name" value="GGDEF"/>
    <property type="match status" value="1"/>
</dbReference>
<dbReference type="GO" id="GO:0005886">
    <property type="term" value="C:plasma membrane"/>
    <property type="evidence" value="ECO:0007669"/>
    <property type="project" value="TreeGrafter"/>
</dbReference>
<dbReference type="GO" id="GO:1902201">
    <property type="term" value="P:negative regulation of bacterial-type flagellum-dependent cell motility"/>
    <property type="evidence" value="ECO:0007669"/>
    <property type="project" value="TreeGrafter"/>
</dbReference>
<dbReference type="PANTHER" id="PTHR45138:SF9">
    <property type="entry name" value="DIGUANYLATE CYCLASE DGCM-RELATED"/>
    <property type="match status" value="1"/>
</dbReference>
<dbReference type="PROSITE" id="PS00889">
    <property type="entry name" value="CNMP_BINDING_2"/>
    <property type="match status" value="1"/>
</dbReference>
<dbReference type="InterPro" id="IPR050469">
    <property type="entry name" value="Diguanylate_Cyclase"/>
</dbReference>
<dbReference type="Pfam" id="PF00990">
    <property type="entry name" value="GGDEF"/>
    <property type="match status" value="1"/>
</dbReference>
<dbReference type="EMBL" id="JAUTAS010000001">
    <property type="protein sequence ID" value="MDQ1110295.1"/>
    <property type="molecule type" value="Genomic_DNA"/>
</dbReference>
<comment type="cofactor">
    <cofactor evidence="1">
        <name>Mg(2+)</name>
        <dbReference type="ChEBI" id="CHEBI:18420"/>
    </cofactor>
</comment>
<dbReference type="Gene3D" id="3.30.70.270">
    <property type="match status" value="1"/>
</dbReference>